<organism evidence="3 4">
    <name type="scientific">Hanseniaspora valbyensis NRRL Y-1626</name>
    <dbReference type="NCBI Taxonomy" id="766949"/>
    <lineage>
        <taxon>Eukaryota</taxon>
        <taxon>Fungi</taxon>
        <taxon>Dikarya</taxon>
        <taxon>Ascomycota</taxon>
        <taxon>Saccharomycotina</taxon>
        <taxon>Saccharomycetes</taxon>
        <taxon>Saccharomycodales</taxon>
        <taxon>Saccharomycodaceae</taxon>
        <taxon>Hanseniaspora</taxon>
    </lineage>
</organism>
<keyword evidence="4" id="KW-1185">Reference proteome</keyword>
<accession>A0A1B7TCE7</accession>
<evidence type="ECO:0000313" key="4">
    <source>
        <dbReference type="Proteomes" id="UP000092321"/>
    </source>
</evidence>
<evidence type="ECO:0000259" key="2">
    <source>
        <dbReference type="Pfam" id="PF08626"/>
    </source>
</evidence>
<protein>
    <recommendedName>
        <fullName evidence="2">Trs120/TRAPPC9 N-terminal domain-containing protein</fullName>
    </recommendedName>
</protein>
<dbReference type="PANTHER" id="PTHR21512">
    <property type="entry name" value="TRAFFICKING PROTEIN PARTICLE COMPLEX SUBUNIT 9"/>
    <property type="match status" value="1"/>
</dbReference>
<evidence type="ECO:0000313" key="3">
    <source>
        <dbReference type="EMBL" id="OBA26355.1"/>
    </source>
</evidence>
<sequence>MLNHDLVNDITSIKVCVKLNIDYSLNSLELTKILKHKLQLQDLIPFFKSNSIEEEEDETHLFNPSHFPQSFIKFDYYLEDEINENDDNDLLLYHDLEPWRNTFVKLIVEKNIDEKTVFANGSIEENIYCKAVTIDQLNDIKTYHDIASNTFEILKNYYKSLKYLKLRSPSDILVNSEEPIKRVNFQNNNISENSNTYYQWTKAKYKMNNIDLNIQIQSRIIKFKANLLILAGQYKTALKFLNDCIIQFYKNGDFLWLANSLEMIIFVILNLIALSNTMKEGEKDVIVPTCVNYLIDYDKHCICKDKIVKKIHTTTHAIDKNSLSANGVQTPRNSSDAHSLPSRNSESFDTNIQFDPSKKHVIFPQALPLLISNIYDKLIHYCEYTSNEEANFLTPIIFNNTVINYLNFLHLSIKIEDFNKWLNKMTDIEITNFEPNYLQPMQTDLQFQLQKFSKINLINNLPIYHSLRWINLQTSFSDTLSNKRNLIFLVYQWISDNIDSCDFSKARILDEPIESFVYQLILNNLENQTISRKLIMLVLTISSDSNLINKICEIGLRNYENYNSEEQSTLIKGIETWPSYNESLLVSSEVLERNINEADLPVVELLKNTDDEKEFVKDEVFNPFRNKDYSRTEKLPIIEHAYIKNEIISLNLHFRNYYNIDLLINDINVDFPLKEFFEIIDFESTILAARKITKIEIKIKCLMDYSVDTKEIDKFVVKIAEFKNDTILMKILKKPCIHSFKILPEQPLLKNPSTIKSIINFDTFNKCDHLIKNLNTTELEIFNIAINVNNKEMNPLIFFNKKKVNIAETQLYDHMIDQLKQSIKVNYNFVENKDVKLDISLDFMKFQIAHAHKIDIIIKYGLIKENIKYISSLTVPWNLQFNEKLIVTNLEIIPFNTIPSEQISLGEISNEDANVQSKESWMQFIEKNHDFKWLLLLNIRNISKEEIVLKYSYDDIFKSEEFLIDADRNRRVIIPIESSLFDNNTKNGKNTAYNILMNFNNLIHLFYGDMKNFFEYKMNLLSNIKLEDCYNSQKLVNRNDISIYLSKNENILSMGQTATIVLKPGTNIFKNKIQNVLVSLMVIDTITGEDVLQDDKNTVLLNGMRTFNIDGNQEAVTIDCIFLIPGNYEINCLCEIGDDPSRVVKFFSTRAFNVRVVQ</sequence>
<name>A0A1B7TCE7_9ASCO</name>
<dbReference type="Proteomes" id="UP000092321">
    <property type="component" value="Unassembled WGS sequence"/>
</dbReference>
<dbReference type="AlphaFoldDB" id="A0A1B7TCE7"/>
<dbReference type="InterPro" id="IPR013935">
    <property type="entry name" value="Trs120_TRAPPC9"/>
</dbReference>
<comment type="caution">
    <text evidence="3">The sequence shown here is derived from an EMBL/GenBank/DDBJ whole genome shotgun (WGS) entry which is preliminary data.</text>
</comment>
<dbReference type="OrthoDB" id="3972261at2759"/>
<dbReference type="PANTHER" id="PTHR21512:SF5">
    <property type="entry name" value="TRAFFICKING PROTEIN PARTICLE COMPLEX SUBUNIT 9"/>
    <property type="match status" value="1"/>
</dbReference>
<gene>
    <name evidence="3" type="ORF">HANVADRAFT_53225</name>
</gene>
<dbReference type="InterPro" id="IPR058563">
    <property type="entry name" value="Trs120_TRAPPC9_N"/>
</dbReference>
<dbReference type="EMBL" id="LXPE01000019">
    <property type="protein sequence ID" value="OBA26355.1"/>
    <property type="molecule type" value="Genomic_DNA"/>
</dbReference>
<feature type="domain" description="Trs120/TRAPPC9 N-terminal" evidence="2">
    <location>
        <begin position="127"/>
        <end position="269"/>
    </location>
</feature>
<dbReference type="GO" id="GO:0005802">
    <property type="term" value="C:trans-Golgi network"/>
    <property type="evidence" value="ECO:0007669"/>
    <property type="project" value="TreeGrafter"/>
</dbReference>
<proteinExistence type="predicted"/>
<feature type="region of interest" description="Disordered" evidence="1">
    <location>
        <begin position="324"/>
        <end position="347"/>
    </location>
</feature>
<evidence type="ECO:0000256" key="1">
    <source>
        <dbReference type="SAM" id="MobiDB-lite"/>
    </source>
</evidence>
<dbReference type="Pfam" id="PF08626">
    <property type="entry name" value="TRAPPC9-Trs120"/>
    <property type="match status" value="1"/>
</dbReference>
<reference evidence="4" key="1">
    <citation type="journal article" date="2016" name="Proc. Natl. Acad. Sci. U.S.A.">
        <title>Comparative genomics of biotechnologically important yeasts.</title>
        <authorList>
            <person name="Riley R."/>
            <person name="Haridas S."/>
            <person name="Wolfe K.H."/>
            <person name="Lopes M.R."/>
            <person name="Hittinger C.T."/>
            <person name="Goeker M."/>
            <person name="Salamov A.A."/>
            <person name="Wisecaver J.H."/>
            <person name="Long T.M."/>
            <person name="Calvey C.H."/>
            <person name="Aerts A.L."/>
            <person name="Barry K.W."/>
            <person name="Choi C."/>
            <person name="Clum A."/>
            <person name="Coughlan A.Y."/>
            <person name="Deshpande S."/>
            <person name="Douglass A.P."/>
            <person name="Hanson S.J."/>
            <person name="Klenk H.-P."/>
            <person name="LaButti K.M."/>
            <person name="Lapidus A."/>
            <person name="Lindquist E.A."/>
            <person name="Lipzen A.M."/>
            <person name="Meier-Kolthoff J.P."/>
            <person name="Ohm R.A."/>
            <person name="Otillar R.P."/>
            <person name="Pangilinan J.L."/>
            <person name="Peng Y."/>
            <person name="Rokas A."/>
            <person name="Rosa C.A."/>
            <person name="Scheuner C."/>
            <person name="Sibirny A.A."/>
            <person name="Slot J.C."/>
            <person name="Stielow J.B."/>
            <person name="Sun H."/>
            <person name="Kurtzman C.P."/>
            <person name="Blackwell M."/>
            <person name="Grigoriev I.V."/>
            <person name="Jeffries T.W."/>
        </authorList>
    </citation>
    <scope>NUCLEOTIDE SEQUENCE [LARGE SCALE GENOMIC DNA]</scope>
    <source>
        <strain evidence="4">NRRL Y-1626</strain>
    </source>
</reference>